<dbReference type="AlphaFoldDB" id="G7E8K8"/>
<dbReference type="GO" id="GO:0051016">
    <property type="term" value="P:barbed-end actin filament capping"/>
    <property type="evidence" value="ECO:0007669"/>
    <property type="project" value="UniProtKB-UniRule"/>
</dbReference>
<evidence type="ECO:0000256" key="2">
    <source>
        <dbReference type="ARBA" id="ARBA00023203"/>
    </source>
</evidence>
<evidence type="ECO:0000313" key="5">
    <source>
        <dbReference type="Proteomes" id="UP000009131"/>
    </source>
</evidence>
<gene>
    <name evidence="4" type="primary">Mo06175</name>
    <name evidence="4" type="ORF">E5Q_06175</name>
</gene>
<comment type="similarity">
    <text evidence="3">Belongs to the F-actin-capping protein alpha subunit family.</text>
</comment>
<dbReference type="Pfam" id="PF01267">
    <property type="entry name" value="F-actin_cap_A"/>
    <property type="match status" value="1"/>
</dbReference>
<dbReference type="eggNOG" id="KOG0836">
    <property type="taxonomic scope" value="Eukaryota"/>
</dbReference>
<dbReference type="InterPro" id="IPR042489">
    <property type="entry name" value="CapZ_alpha_1"/>
</dbReference>
<dbReference type="Proteomes" id="UP000009131">
    <property type="component" value="Unassembled WGS sequence"/>
</dbReference>
<dbReference type="InterPro" id="IPR037282">
    <property type="entry name" value="CapZ_alpha/beta"/>
</dbReference>
<dbReference type="GO" id="GO:0030479">
    <property type="term" value="C:actin cortical patch"/>
    <property type="evidence" value="ECO:0007669"/>
    <property type="project" value="TreeGrafter"/>
</dbReference>
<reference evidence="4 5" key="2">
    <citation type="journal article" date="2012" name="Open Biol.">
        <title>Characteristics of nucleosomes and linker DNA regions on the genome of the basidiomycete Mixia osmundae revealed by mono- and dinucleosome mapping.</title>
        <authorList>
            <person name="Nishida H."/>
            <person name="Kondo S."/>
            <person name="Matsumoto T."/>
            <person name="Suzuki Y."/>
            <person name="Yoshikawa H."/>
            <person name="Taylor T.D."/>
            <person name="Sugiyama J."/>
        </authorList>
    </citation>
    <scope>NUCLEOTIDE SEQUENCE [LARGE SCALE GENOMIC DNA]</scope>
    <source>
        <strain evidence="5">CBS 9802 / IAM 14324 / JCM 22182 / KY 12970</strain>
    </source>
</reference>
<dbReference type="InterPro" id="IPR002189">
    <property type="entry name" value="CapZ_alpha"/>
</dbReference>
<evidence type="ECO:0000256" key="3">
    <source>
        <dbReference type="RuleBase" id="RU365077"/>
    </source>
</evidence>
<keyword evidence="2 3" id="KW-0009">Actin-binding</keyword>
<sequence>MSEFLLQAPPGELNDVLSDVRAISGTSDAVFDEAMLPTLEQVDVEQLTVVHLPHATAATVLCSDAVLVTKSQRLYIDPRQRQSFAYDPLTGSVGQLTSYSVDDALERLRTALDGAMRGYVADHYAQGAVAVFACGQRPLANETNEAQTGELARSAAQMDEAALDVQDETSPTMNADGVAIDASNAPDAPSPAAIPDNMAQVDDAAKQQDIVMAPFEPQQPQVDAEKQHLYAIHLVGNKYNPENFWTGRWRSSYCIDISAGTISGTNKLTVHYYEQGNVQLRADKVVALSFGASSKSDDQVSKAIVKAIADSERSYQTTLNAAYSELSEKTFKELRRGLPKTRQKLDWAKISSYRLGAELSRN</sequence>
<dbReference type="RefSeq" id="XP_014568706.1">
    <property type="nucleotide sequence ID" value="XM_014713220.1"/>
</dbReference>
<dbReference type="PANTHER" id="PTHR10653">
    <property type="entry name" value="F-ACTIN-CAPPING PROTEIN SUBUNIT ALPHA"/>
    <property type="match status" value="1"/>
</dbReference>
<dbReference type="PRINTS" id="PR00191">
    <property type="entry name" value="FACTINCAPA"/>
</dbReference>
<dbReference type="Gene3D" id="3.30.1140.60">
    <property type="entry name" value="F-actin capping protein, alpha subunit"/>
    <property type="match status" value="1"/>
</dbReference>
<dbReference type="HOGENOM" id="CLU_045161_3_0_1"/>
<organism evidence="4 5">
    <name type="scientific">Mixia osmundae (strain CBS 9802 / IAM 14324 / JCM 22182 / KY 12970)</name>
    <dbReference type="NCBI Taxonomy" id="764103"/>
    <lineage>
        <taxon>Eukaryota</taxon>
        <taxon>Fungi</taxon>
        <taxon>Dikarya</taxon>
        <taxon>Basidiomycota</taxon>
        <taxon>Pucciniomycotina</taxon>
        <taxon>Mixiomycetes</taxon>
        <taxon>Mixiales</taxon>
        <taxon>Mixiaceae</taxon>
        <taxon>Mixia</taxon>
    </lineage>
</organism>
<dbReference type="EMBL" id="BABT02000220">
    <property type="protein sequence ID" value="GAA99476.1"/>
    <property type="molecule type" value="Genomic_DNA"/>
</dbReference>
<evidence type="ECO:0000313" key="4">
    <source>
        <dbReference type="EMBL" id="GAA99476.1"/>
    </source>
</evidence>
<comment type="function">
    <text evidence="3">F-actin-capping proteins bind in a Ca(2+)-independent manner to the fast growing ends of actin filaments (barbed end) thereby blocking the exchange of subunits at these ends. Unlike other capping proteins (such as gelsolin and severin), these proteins do not sever actin filaments.</text>
</comment>
<accession>G7E8K8</accession>
<dbReference type="OrthoDB" id="340550at2759"/>
<dbReference type="GO" id="GO:0008290">
    <property type="term" value="C:F-actin capping protein complex"/>
    <property type="evidence" value="ECO:0007669"/>
    <property type="project" value="UniProtKB-UniRule"/>
</dbReference>
<comment type="caution">
    <text evidence="4">The sequence shown here is derived from an EMBL/GenBank/DDBJ whole genome shotgun (WGS) entry which is preliminary data.</text>
</comment>
<dbReference type="OMA" id="VACIEDH"/>
<evidence type="ECO:0000256" key="1">
    <source>
        <dbReference type="ARBA" id="ARBA00022467"/>
    </source>
</evidence>
<dbReference type="InterPro" id="IPR042276">
    <property type="entry name" value="CapZ_alpha/beta_2"/>
</dbReference>
<proteinExistence type="inferred from homology"/>
<dbReference type="GO" id="GO:0051015">
    <property type="term" value="F:actin filament binding"/>
    <property type="evidence" value="ECO:0007669"/>
    <property type="project" value="TreeGrafter"/>
</dbReference>
<dbReference type="Gene3D" id="3.90.1150.210">
    <property type="entry name" value="F-actin capping protein, beta subunit"/>
    <property type="match status" value="1"/>
</dbReference>
<dbReference type="InParanoid" id="G7E8K8"/>
<keyword evidence="5" id="KW-1185">Reference proteome</keyword>
<dbReference type="GO" id="GO:0030036">
    <property type="term" value="P:actin cytoskeleton organization"/>
    <property type="evidence" value="ECO:0007669"/>
    <property type="project" value="TreeGrafter"/>
</dbReference>
<comment type="subunit">
    <text evidence="3">Heterodimer of an alpha and a beta subunit.</text>
</comment>
<dbReference type="STRING" id="764103.G7E8K8"/>
<dbReference type="SUPFAM" id="SSF90096">
    <property type="entry name" value="Subunits of heterodimeric actin filament capping protein Capz"/>
    <property type="match status" value="1"/>
</dbReference>
<protein>
    <recommendedName>
        <fullName evidence="3">F-actin-capping protein subunit alpha</fullName>
    </recommendedName>
</protein>
<dbReference type="PANTHER" id="PTHR10653:SF0">
    <property type="entry name" value="F-ACTIN-CAPPING PROTEIN SUBUNIT ALPHA"/>
    <property type="match status" value="1"/>
</dbReference>
<name>G7E8K8_MIXOS</name>
<reference evidence="4 5" key="1">
    <citation type="journal article" date="2011" name="J. Gen. Appl. Microbiol.">
        <title>Draft genome sequencing of the enigmatic basidiomycete Mixia osmundae.</title>
        <authorList>
            <person name="Nishida H."/>
            <person name="Nagatsuka Y."/>
            <person name="Sugiyama J."/>
        </authorList>
    </citation>
    <scope>NUCLEOTIDE SEQUENCE [LARGE SCALE GENOMIC DNA]</scope>
    <source>
        <strain evidence="5">CBS 9802 / IAM 14324 / JCM 22182 / KY 12970</strain>
    </source>
</reference>
<keyword evidence="1 3" id="KW-0117">Actin capping</keyword>